<evidence type="ECO:0000313" key="13">
    <source>
        <dbReference type="Proteomes" id="UP000789572"/>
    </source>
</evidence>
<gene>
    <name evidence="12" type="ORF">POCULU_LOCUS188</name>
</gene>
<dbReference type="Pfam" id="PF00153">
    <property type="entry name" value="Mito_carr"/>
    <property type="match status" value="2"/>
</dbReference>
<keyword evidence="13" id="KW-1185">Reference proteome</keyword>
<feature type="repeat" description="Solcar" evidence="9">
    <location>
        <begin position="182"/>
        <end position="270"/>
    </location>
</feature>
<comment type="caution">
    <text evidence="12">The sequence shown here is derived from an EMBL/GenBank/DDBJ whole genome shotgun (WGS) entry which is preliminary data.</text>
</comment>
<dbReference type="GO" id="GO:0031966">
    <property type="term" value="C:mitochondrial membrane"/>
    <property type="evidence" value="ECO:0007669"/>
    <property type="project" value="UniProtKB-SubCell"/>
</dbReference>
<organism evidence="12 13">
    <name type="scientific">Paraglomus occultum</name>
    <dbReference type="NCBI Taxonomy" id="144539"/>
    <lineage>
        <taxon>Eukaryota</taxon>
        <taxon>Fungi</taxon>
        <taxon>Fungi incertae sedis</taxon>
        <taxon>Mucoromycota</taxon>
        <taxon>Glomeromycotina</taxon>
        <taxon>Glomeromycetes</taxon>
        <taxon>Paraglomerales</taxon>
        <taxon>Paraglomeraceae</taxon>
        <taxon>Paraglomus</taxon>
    </lineage>
</organism>
<name>A0A9N8VN41_9GLOM</name>
<sequence>MTVDVIQPQLQPQGQDQHQHMLQTQTAEQTQEKPARFRGFIGGITSGVTKLCVGHPFGATPPLIGWMFMDSIMLGTLHNCRLFLKGDDPTAQLTLFQHALAGIGAGIAVSCIATPARLQVQYDATTKTYTGPIDCAQKLIRNNGVFGLWKGMGATLIHRSWFSVLWSSYELYSSYLRKTGLSEPVINGLAGGMAANTFWLCAYPFDVVKNRIMTQPDVKPLQYPSWIKCFKHLYITEGVYGFYRGFMPCLLRSFPTNAAAIAVWEATMRSLKAIGY</sequence>
<keyword evidence="7" id="KW-0496">Mitochondrion</keyword>
<dbReference type="InterPro" id="IPR050567">
    <property type="entry name" value="Mitochondrial_Carrier"/>
</dbReference>
<feature type="repeat" description="Solcar" evidence="9">
    <location>
        <begin position="93"/>
        <end position="175"/>
    </location>
</feature>
<feature type="compositionally biased region" description="Low complexity" evidence="11">
    <location>
        <begin position="7"/>
        <end position="26"/>
    </location>
</feature>
<evidence type="ECO:0000256" key="6">
    <source>
        <dbReference type="ARBA" id="ARBA00022989"/>
    </source>
</evidence>
<evidence type="ECO:0000256" key="5">
    <source>
        <dbReference type="ARBA" id="ARBA00022737"/>
    </source>
</evidence>
<feature type="region of interest" description="Disordered" evidence="11">
    <location>
        <begin position="1"/>
        <end position="32"/>
    </location>
</feature>
<dbReference type="PANTHER" id="PTHR45624">
    <property type="entry name" value="MITOCHONDRIAL BASIC AMINO ACIDS TRANSPORTER-RELATED"/>
    <property type="match status" value="1"/>
</dbReference>
<dbReference type="PROSITE" id="PS50920">
    <property type="entry name" value="SOLCAR"/>
    <property type="match status" value="2"/>
</dbReference>
<accession>A0A9N8VN41</accession>
<dbReference type="AlphaFoldDB" id="A0A9N8VN41"/>
<dbReference type="GO" id="GO:1990575">
    <property type="term" value="P:mitochondrial L-ornithine transmembrane transport"/>
    <property type="evidence" value="ECO:0007669"/>
    <property type="project" value="TreeGrafter"/>
</dbReference>
<evidence type="ECO:0000256" key="7">
    <source>
        <dbReference type="ARBA" id="ARBA00023128"/>
    </source>
</evidence>
<dbReference type="InterPro" id="IPR023395">
    <property type="entry name" value="MCP_dom_sf"/>
</dbReference>
<dbReference type="Proteomes" id="UP000789572">
    <property type="component" value="Unassembled WGS sequence"/>
</dbReference>
<evidence type="ECO:0000256" key="1">
    <source>
        <dbReference type="ARBA" id="ARBA00004225"/>
    </source>
</evidence>
<dbReference type="SUPFAM" id="SSF103506">
    <property type="entry name" value="Mitochondrial carrier"/>
    <property type="match status" value="1"/>
</dbReference>
<dbReference type="EMBL" id="CAJVPJ010000009">
    <property type="protein sequence ID" value="CAG8454050.1"/>
    <property type="molecule type" value="Genomic_DNA"/>
</dbReference>
<dbReference type="OrthoDB" id="193856at2759"/>
<comment type="subcellular location">
    <subcellularLocation>
        <location evidence="1">Mitochondrion membrane</location>
        <topology evidence="1">Multi-pass membrane protein</topology>
    </subcellularLocation>
</comment>
<evidence type="ECO:0000256" key="9">
    <source>
        <dbReference type="PROSITE-ProRule" id="PRU00282"/>
    </source>
</evidence>
<dbReference type="InterPro" id="IPR018108">
    <property type="entry name" value="MCP_transmembrane"/>
</dbReference>
<evidence type="ECO:0000256" key="10">
    <source>
        <dbReference type="RuleBase" id="RU000488"/>
    </source>
</evidence>
<proteinExistence type="inferred from homology"/>
<protein>
    <submittedName>
        <fullName evidence="12">9403_t:CDS:1</fullName>
    </submittedName>
</protein>
<evidence type="ECO:0000256" key="2">
    <source>
        <dbReference type="ARBA" id="ARBA00006375"/>
    </source>
</evidence>
<keyword evidence="6" id="KW-1133">Transmembrane helix</keyword>
<keyword evidence="8 9" id="KW-0472">Membrane</keyword>
<keyword evidence="5" id="KW-0677">Repeat</keyword>
<evidence type="ECO:0000313" key="12">
    <source>
        <dbReference type="EMBL" id="CAG8454050.1"/>
    </source>
</evidence>
<dbReference type="GO" id="GO:0000064">
    <property type="term" value="F:L-ornithine transmembrane transporter activity"/>
    <property type="evidence" value="ECO:0007669"/>
    <property type="project" value="TreeGrafter"/>
</dbReference>
<dbReference type="PANTHER" id="PTHR45624:SF57">
    <property type="entry name" value="MITOCHONDRIAL SUBSTRATE CARRIER FAMILY PROTEIN L"/>
    <property type="match status" value="1"/>
</dbReference>
<evidence type="ECO:0000256" key="8">
    <source>
        <dbReference type="ARBA" id="ARBA00023136"/>
    </source>
</evidence>
<evidence type="ECO:0000256" key="4">
    <source>
        <dbReference type="ARBA" id="ARBA00022692"/>
    </source>
</evidence>
<dbReference type="Gene3D" id="1.50.40.10">
    <property type="entry name" value="Mitochondrial carrier domain"/>
    <property type="match status" value="1"/>
</dbReference>
<evidence type="ECO:0000256" key="11">
    <source>
        <dbReference type="SAM" id="MobiDB-lite"/>
    </source>
</evidence>
<keyword evidence="3 10" id="KW-0813">Transport</keyword>
<comment type="similarity">
    <text evidence="2 10">Belongs to the mitochondrial carrier (TC 2.A.29) family.</text>
</comment>
<reference evidence="12" key="1">
    <citation type="submission" date="2021-06" db="EMBL/GenBank/DDBJ databases">
        <authorList>
            <person name="Kallberg Y."/>
            <person name="Tangrot J."/>
            <person name="Rosling A."/>
        </authorList>
    </citation>
    <scope>NUCLEOTIDE SEQUENCE</scope>
    <source>
        <strain evidence="12">IA702</strain>
    </source>
</reference>
<evidence type="ECO:0000256" key="3">
    <source>
        <dbReference type="ARBA" id="ARBA00022448"/>
    </source>
</evidence>
<keyword evidence="4 9" id="KW-0812">Transmembrane</keyword>